<evidence type="ECO:0000313" key="1">
    <source>
        <dbReference type="EMBL" id="GFD25248.1"/>
    </source>
</evidence>
<organism evidence="1">
    <name type="scientific">Tanacetum cinerariifolium</name>
    <name type="common">Dalmatian daisy</name>
    <name type="synonym">Chrysanthemum cinerariifolium</name>
    <dbReference type="NCBI Taxonomy" id="118510"/>
    <lineage>
        <taxon>Eukaryota</taxon>
        <taxon>Viridiplantae</taxon>
        <taxon>Streptophyta</taxon>
        <taxon>Embryophyta</taxon>
        <taxon>Tracheophyta</taxon>
        <taxon>Spermatophyta</taxon>
        <taxon>Magnoliopsida</taxon>
        <taxon>eudicotyledons</taxon>
        <taxon>Gunneridae</taxon>
        <taxon>Pentapetalae</taxon>
        <taxon>asterids</taxon>
        <taxon>campanulids</taxon>
        <taxon>Asterales</taxon>
        <taxon>Asteraceae</taxon>
        <taxon>Asteroideae</taxon>
        <taxon>Anthemideae</taxon>
        <taxon>Anthemidinae</taxon>
        <taxon>Tanacetum</taxon>
    </lineage>
</organism>
<reference evidence="1" key="1">
    <citation type="journal article" date="2019" name="Sci. Rep.">
        <title>Draft genome of Tanacetum cinerariifolium, the natural source of mosquito coil.</title>
        <authorList>
            <person name="Yamashiro T."/>
            <person name="Shiraishi A."/>
            <person name="Satake H."/>
            <person name="Nakayama K."/>
        </authorList>
    </citation>
    <scope>NUCLEOTIDE SEQUENCE</scope>
</reference>
<protein>
    <submittedName>
        <fullName evidence="1">Uncharacterized protein</fullName>
    </submittedName>
</protein>
<dbReference type="AlphaFoldDB" id="A0A699UV69"/>
<feature type="non-terminal residue" evidence="1">
    <location>
        <position position="35"/>
    </location>
</feature>
<gene>
    <name evidence="1" type="ORF">Tci_897217</name>
</gene>
<proteinExistence type="predicted"/>
<comment type="caution">
    <text evidence="1">The sequence shown here is derived from an EMBL/GenBank/DDBJ whole genome shotgun (WGS) entry which is preliminary data.</text>
</comment>
<name>A0A699UV69_TANCI</name>
<accession>A0A699UV69</accession>
<dbReference type="EMBL" id="BKCJ011359140">
    <property type="protein sequence ID" value="GFD25248.1"/>
    <property type="molecule type" value="Genomic_DNA"/>
</dbReference>
<sequence>MMKMTMTMMKRKRLLRMMKRTKRQVKAAMKLEKVE</sequence>